<dbReference type="HOGENOM" id="CLU_006586_10_7_1"/>
<dbReference type="ESTHER" id="dacsp-m5gg33">
    <property type="family name" value="Fungal_carboxylesterase_lipase"/>
</dbReference>
<dbReference type="PANTHER" id="PTHR43918">
    <property type="entry name" value="ACETYLCHOLINESTERASE"/>
    <property type="match status" value="1"/>
</dbReference>
<dbReference type="OMA" id="DNRMASC"/>
<dbReference type="OrthoDB" id="408631at2759"/>
<dbReference type="AlphaFoldDB" id="M5GG33"/>
<keyword evidence="6" id="KW-1185">Reference proteome</keyword>
<feature type="chain" id="PRO_5005140987" description="Carboxylic ester hydrolase" evidence="3">
    <location>
        <begin position="21"/>
        <end position="548"/>
    </location>
</feature>
<dbReference type="SUPFAM" id="SSF53474">
    <property type="entry name" value="alpha/beta-Hydrolases"/>
    <property type="match status" value="1"/>
</dbReference>
<dbReference type="InterPro" id="IPR002018">
    <property type="entry name" value="CarbesteraseB"/>
</dbReference>
<dbReference type="InterPro" id="IPR050654">
    <property type="entry name" value="AChE-related_enzymes"/>
</dbReference>
<reference evidence="5 6" key="1">
    <citation type="journal article" date="2012" name="Science">
        <title>The Paleozoic origin of enzymatic lignin decomposition reconstructed from 31 fungal genomes.</title>
        <authorList>
            <person name="Floudas D."/>
            <person name="Binder M."/>
            <person name="Riley R."/>
            <person name="Barry K."/>
            <person name="Blanchette R.A."/>
            <person name="Henrissat B."/>
            <person name="Martinez A.T."/>
            <person name="Otillar R."/>
            <person name="Spatafora J.W."/>
            <person name="Yadav J.S."/>
            <person name="Aerts A."/>
            <person name="Benoit I."/>
            <person name="Boyd A."/>
            <person name="Carlson A."/>
            <person name="Copeland A."/>
            <person name="Coutinho P.M."/>
            <person name="de Vries R.P."/>
            <person name="Ferreira P."/>
            <person name="Findley K."/>
            <person name="Foster B."/>
            <person name="Gaskell J."/>
            <person name="Glotzer D."/>
            <person name="Gorecki P."/>
            <person name="Heitman J."/>
            <person name="Hesse C."/>
            <person name="Hori C."/>
            <person name="Igarashi K."/>
            <person name="Jurgens J.A."/>
            <person name="Kallen N."/>
            <person name="Kersten P."/>
            <person name="Kohler A."/>
            <person name="Kuees U."/>
            <person name="Kumar T.K.A."/>
            <person name="Kuo A."/>
            <person name="LaButti K."/>
            <person name="Larrondo L.F."/>
            <person name="Lindquist E."/>
            <person name="Ling A."/>
            <person name="Lombard V."/>
            <person name="Lucas S."/>
            <person name="Lundell T."/>
            <person name="Martin R."/>
            <person name="McLaughlin D.J."/>
            <person name="Morgenstern I."/>
            <person name="Morin E."/>
            <person name="Murat C."/>
            <person name="Nagy L.G."/>
            <person name="Nolan M."/>
            <person name="Ohm R.A."/>
            <person name="Patyshakuliyeva A."/>
            <person name="Rokas A."/>
            <person name="Ruiz-Duenas F.J."/>
            <person name="Sabat G."/>
            <person name="Salamov A."/>
            <person name="Samejima M."/>
            <person name="Schmutz J."/>
            <person name="Slot J.C."/>
            <person name="St John F."/>
            <person name="Stenlid J."/>
            <person name="Sun H."/>
            <person name="Sun S."/>
            <person name="Syed K."/>
            <person name="Tsang A."/>
            <person name="Wiebenga A."/>
            <person name="Young D."/>
            <person name="Pisabarro A."/>
            <person name="Eastwood D.C."/>
            <person name="Martin F."/>
            <person name="Cullen D."/>
            <person name="Grigoriev I.V."/>
            <person name="Hibbett D.S."/>
        </authorList>
    </citation>
    <scope>NUCLEOTIDE SEQUENCE [LARGE SCALE GENOMIC DNA]</scope>
    <source>
        <strain evidence="5 6">DJM-731 SS1</strain>
    </source>
</reference>
<keyword evidence="2 3" id="KW-0378">Hydrolase</keyword>
<comment type="similarity">
    <text evidence="1 3">Belongs to the type-B carboxylesterase/lipase family.</text>
</comment>
<evidence type="ECO:0000313" key="5">
    <source>
        <dbReference type="EMBL" id="EJU04788.1"/>
    </source>
</evidence>
<evidence type="ECO:0000256" key="2">
    <source>
        <dbReference type="ARBA" id="ARBA00022801"/>
    </source>
</evidence>
<dbReference type="InterPro" id="IPR019826">
    <property type="entry name" value="Carboxylesterase_B_AS"/>
</dbReference>
<accession>M5GG33</accession>
<dbReference type="PROSITE" id="PS00122">
    <property type="entry name" value="CARBOXYLESTERASE_B_1"/>
    <property type="match status" value="1"/>
</dbReference>
<evidence type="ECO:0000259" key="4">
    <source>
        <dbReference type="Pfam" id="PF00135"/>
    </source>
</evidence>
<name>M5GG33_DACPD</name>
<evidence type="ECO:0000313" key="6">
    <source>
        <dbReference type="Proteomes" id="UP000030653"/>
    </source>
</evidence>
<protein>
    <recommendedName>
        <fullName evidence="3">Carboxylic ester hydrolase</fullName>
        <ecNumber evidence="3">3.1.1.-</ecNumber>
    </recommendedName>
</protein>
<keyword evidence="3" id="KW-0732">Signal</keyword>
<dbReference type="Gene3D" id="3.40.50.1820">
    <property type="entry name" value="alpha/beta hydrolase"/>
    <property type="match status" value="1"/>
</dbReference>
<dbReference type="EMBL" id="JH795857">
    <property type="protein sequence ID" value="EJU04788.1"/>
    <property type="molecule type" value="Genomic_DNA"/>
</dbReference>
<dbReference type="InterPro" id="IPR029058">
    <property type="entry name" value="AB_hydrolase_fold"/>
</dbReference>
<dbReference type="GO" id="GO:0052689">
    <property type="term" value="F:carboxylic ester hydrolase activity"/>
    <property type="evidence" value="ECO:0007669"/>
    <property type="project" value="TreeGrafter"/>
</dbReference>
<dbReference type="STRING" id="1858805.M5GG33"/>
<dbReference type="RefSeq" id="XP_040631682.1">
    <property type="nucleotide sequence ID" value="XM_040774782.1"/>
</dbReference>
<evidence type="ECO:0000256" key="3">
    <source>
        <dbReference type="RuleBase" id="RU361235"/>
    </source>
</evidence>
<organism evidence="5 6">
    <name type="scientific">Dacryopinax primogenitus (strain DJM 731)</name>
    <name type="common">Brown rot fungus</name>
    <dbReference type="NCBI Taxonomy" id="1858805"/>
    <lineage>
        <taxon>Eukaryota</taxon>
        <taxon>Fungi</taxon>
        <taxon>Dikarya</taxon>
        <taxon>Basidiomycota</taxon>
        <taxon>Agaricomycotina</taxon>
        <taxon>Dacrymycetes</taxon>
        <taxon>Dacrymycetales</taxon>
        <taxon>Dacrymycetaceae</taxon>
        <taxon>Dacryopinax</taxon>
    </lineage>
</organism>
<evidence type="ECO:0000256" key="1">
    <source>
        <dbReference type="ARBA" id="ARBA00005964"/>
    </source>
</evidence>
<gene>
    <name evidence="5" type="ORF">DACRYDRAFT_47774</name>
</gene>
<dbReference type="PANTHER" id="PTHR43918:SF4">
    <property type="entry name" value="CARBOXYLIC ESTER HYDROLASE"/>
    <property type="match status" value="1"/>
</dbReference>
<dbReference type="Proteomes" id="UP000030653">
    <property type="component" value="Unassembled WGS sequence"/>
</dbReference>
<dbReference type="GeneID" id="63689844"/>
<dbReference type="EC" id="3.1.1.-" evidence="3"/>
<sequence>MLTRLSSLLLSIAILPLVDAVDPLVNLGYSQYRGVTRETGVTEWLGIRYAAPPLGELRWRAPTAPIQNNTFIDADTHGPICLPTPGTNNTGASEDCLYLEVWAPSTTTTESKLPVYLFIQGGGFNVLSSANYNATGLIQASETNIVVVSFNYRVGLYAFLASQEIVDNGSTNVGLLDQRMVMEWVQQYICLFGGDPSHVVLGGDSAGSASILLHMMAYGGRDDGLFQAGIAESATFGNMLNVSQSQYQYDTVIERVGCGYDKVQDTLGCLRGLNASFLQENNINIPYSNIGAGANAPIYMYQPTLDGDFITDYTYKLLQQENFVKIPIIFGDDTNGGTVFTPHNTSTYAEMDEFMLEQWNALTPSQLETMNSLYPPADIYPDSGGLWRTIANANGEMRIMCGSMAVGSALSVYGDAGSWVYRYNVMDPIQMSQGLGVPHTIELVAIWGPENLIWGPYGVVAGTPPASYFPGGVNAAAVPMMQAYWTSFIRSYDPNTYRLPGTPEWGQWTVWGKQRIVLQTNATVTEVVDYGQHSRCAWLEAIGLLTQQ</sequence>
<feature type="signal peptide" evidence="3">
    <location>
        <begin position="1"/>
        <end position="20"/>
    </location>
</feature>
<feature type="domain" description="Carboxylesterase type B" evidence="4">
    <location>
        <begin position="25"/>
        <end position="526"/>
    </location>
</feature>
<dbReference type="Pfam" id="PF00135">
    <property type="entry name" value="COesterase"/>
    <property type="match status" value="1"/>
</dbReference>
<proteinExistence type="inferred from homology"/>